<dbReference type="GeneID" id="10798678"/>
<dbReference type="STRING" id="797210.Halxa_3735"/>
<evidence type="ECO:0000256" key="2">
    <source>
        <dbReference type="ARBA" id="ARBA00022723"/>
    </source>
</evidence>
<dbReference type="OrthoDB" id="2837at2157"/>
<gene>
    <name evidence="7" type="ordered locus">Halxa_3735</name>
</gene>
<evidence type="ECO:0000259" key="6">
    <source>
        <dbReference type="PROSITE" id="PS51379"/>
    </source>
</evidence>
<feature type="region of interest" description="Disordered" evidence="5">
    <location>
        <begin position="1"/>
        <end position="20"/>
    </location>
</feature>
<keyword evidence="2" id="KW-0479">Metal-binding</keyword>
<dbReference type="Gene3D" id="3.30.70.20">
    <property type="match status" value="2"/>
</dbReference>
<dbReference type="Proteomes" id="UP000006794">
    <property type="component" value="Chromosome"/>
</dbReference>
<keyword evidence="8" id="KW-1185">Reference proteome</keyword>
<evidence type="ECO:0000256" key="3">
    <source>
        <dbReference type="ARBA" id="ARBA00023004"/>
    </source>
</evidence>
<dbReference type="HOGENOM" id="CLU_043374_2_2_2"/>
<dbReference type="InterPro" id="IPR050954">
    <property type="entry name" value="ET_IronSulfur_Cluster-Binding"/>
</dbReference>
<protein>
    <submittedName>
        <fullName evidence="7">4Fe-4S ferredoxin iron-sulfur binding domain-containing protein</fullName>
    </submittedName>
</protein>
<dbReference type="PROSITE" id="PS51379">
    <property type="entry name" value="4FE4S_FER_2"/>
    <property type="match status" value="3"/>
</dbReference>
<dbReference type="PANTHER" id="PTHR43177:SF3">
    <property type="entry name" value="PROTEIN NRFC HOMOLOG"/>
    <property type="match status" value="1"/>
</dbReference>
<dbReference type="InterPro" id="IPR017896">
    <property type="entry name" value="4Fe4S_Fe-S-bd"/>
</dbReference>
<dbReference type="KEGG" id="hxa:Halxa_3735"/>
<dbReference type="GO" id="GO:0046872">
    <property type="term" value="F:metal ion binding"/>
    <property type="evidence" value="ECO:0007669"/>
    <property type="project" value="UniProtKB-KW"/>
</dbReference>
<name>F8DBR7_HALXS</name>
<dbReference type="PROSITE" id="PS00198">
    <property type="entry name" value="4FE4S_FER_1"/>
    <property type="match status" value="1"/>
</dbReference>
<dbReference type="SUPFAM" id="SSF54862">
    <property type="entry name" value="4Fe-4S ferredoxins"/>
    <property type="match status" value="1"/>
</dbReference>
<dbReference type="Pfam" id="PF12800">
    <property type="entry name" value="Fer4_4"/>
    <property type="match status" value="1"/>
</dbReference>
<dbReference type="GO" id="GO:0051539">
    <property type="term" value="F:4 iron, 4 sulfur cluster binding"/>
    <property type="evidence" value="ECO:0007669"/>
    <property type="project" value="UniProtKB-KW"/>
</dbReference>
<organism evidence="7 8">
    <name type="scientific">Halopiger xanaduensis (strain DSM 18323 / JCM 14033 / SH-6)</name>
    <dbReference type="NCBI Taxonomy" id="797210"/>
    <lineage>
        <taxon>Archaea</taxon>
        <taxon>Methanobacteriati</taxon>
        <taxon>Methanobacteriota</taxon>
        <taxon>Stenosarchaea group</taxon>
        <taxon>Halobacteria</taxon>
        <taxon>Halobacteriales</taxon>
        <taxon>Natrialbaceae</taxon>
        <taxon>Halopiger</taxon>
    </lineage>
</organism>
<dbReference type="InterPro" id="IPR017900">
    <property type="entry name" value="4Fe4S_Fe_S_CS"/>
</dbReference>
<evidence type="ECO:0000313" key="8">
    <source>
        <dbReference type="Proteomes" id="UP000006794"/>
    </source>
</evidence>
<dbReference type="eggNOG" id="arCOG01500">
    <property type="taxonomic scope" value="Archaea"/>
</dbReference>
<keyword evidence="1" id="KW-0004">4Fe-4S</keyword>
<evidence type="ECO:0000256" key="1">
    <source>
        <dbReference type="ARBA" id="ARBA00022485"/>
    </source>
</evidence>
<dbReference type="PANTHER" id="PTHR43177">
    <property type="entry name" value="PROTEIN NRFC"/>
    <property type="match status" value="1"/>
</dbReference>
<dbReference type="GO" id="GO:0016491">
    <property type="term" value="F:oxidoreductase activity"/>
    <property type="evidence" value="ECO:0007669"/>
    <property type="project" value="UniProtKB-ARBA"/>
</dbReference>
<dbReference type="AlphaFoldDB" id="F8DBR7"/>
<accession>F8DBR7</accession>
<sequence length="226" mass="24184">MSTNEQQQTARISDGNMSTGEGMRLFPDVEACIDCGGCVVACKRTWDVGPDRERIDIVNMLEGQEADEGYNGRQSAALADGANPGETNVPMQCFHCENAPCVSVCPTDALQKSDDGFVDLKESLCVGCQYCLSACPFGAPQFPNEDEGSAEIVGTGGTMEKCTGCKERQMADQGPACVDECATNALLVGTAGEIADELEKRDSQPFFNDEAMEIIFGKEDAQLFES</sequence>
<keyword evidence="4" id="KW-0411">Iron-sulfur</keyword>
<evidence type="ECO:0000256" key="4">
    <source>
        <dbReference type="ARBA" id="ARBA00023014"/>
    </source>
</evidence>
<dbReference type="RefSeq" id="WP_013881228.1">
    <property type="nucleotide sequence ID" value="NC_015666.1"/>
</dbReference>
<reference evidence="7 8" key="1">
    <citation type="journal article" date="2012" name="Stand. Genomic Sci.">
        <title>Complete genome sequence of Halopiger xanaduensis type strain (SH-6(T)).</title>
        <authorList>
            <person name="Anderson I."/>
            <person name="Tindall B.J."/>
            <person name="Rohde M."/>
            <person name="Lucas S."/>
            <person name="Han J."/>
            <person name="Lapidus A."/>
            <person name="Cheng J.F."/>
            <person name="Goodwin L."/>
            <person name="Pitluck S."/>
            <person name="Peters L."/>
            <person name="Pati A."/>
            <person name="Mikhailova N."/>
            <person name="Pagani I."/>
            <person name="Teshima H."/>
            <person name="Han C."/>
            <person name="Tapia R."/>
            <person name="Land M."/>
            <person name="Woyke T."/>
            <person name="Klenk H.P."/>
            <person name="Kyrpides N."/>
            <person name="Ivanova N."/>
        </authorList>
    </citation>
    <scope>NUCLEOTIDE SEQUENCE [LARGE SCALE GENOMIC DNA]</scope>
    <source>
        <strain evidence="8">DSM 18323 / JCM 14033 / SH-6</strain>
    </source>
</reference>
<dbReference type="Pfam" id="PF13247">
    <property type="entry name" value="Fer4_11"/>
    <property type="match status" value="1"/>
</dbReference>
<feature type="domain" description="4Fe-4S ferredoxin-type" evidence="6">
    <location>
        <begin position="23"/>
        <end position="51"/>
    </location>
</feature>
<feature type="compositionally biased region" description="Polar residues" evidence="5">
    <location>
        <begin position="1"/>
        <end position="19"/>
    </location>
</feature>
<dbReference type="EMBL" id="CP002839">
    <property type="protein sequence ID" value="AEH38341.1"/>
    <property type="molecule type" value="Genomic_DNA"/>
</dbReference>
<evidence type="ECO:0000256" key="5">
    <source>
        <dbReference type="SAM" id="MobiDB-lite"/>
    </source>
</evidence>
<feature type="domain" description="4Fe-4S ferredoxin-type" evidence="6">
    <location>
        <begin position="116"/>
        <end position="145"/>
    </location>
</feature>
<proteinExistence type="predicted"/>
<keyword evidence="3" id="KW-0408">Iron</keyword>
<evidence type="ECO:0000313" key="7">
    <source>
        <dbReference type="EMBL" id="AEH38341.1"/>
    </source>
</evidence>
<feature type="domain" description="4Fe-4S ferredoxin-type" evidence="6">
    <location>
        <begin position="83"/>
        <end position="115"/>
    </location>
</feature>